<evidence type="ECO:0000256" key="2">
    <source>
        <dbReference type="ARBA" id="ARBA00023315"/>
    </source>
</evidence>
<accession>A0ABQ5YHF8</accession>
<protein>
    <submittedName>
        <fullName evidence="4">N-acetyltransferase</fullName>
    </submittedName>
</protein>
<comment type="caution">
    <text evidence="4">The sequence shown here is derived from an EMBL/GenBank/DDBJ whole genome shotgun (WGS) entry which is preliminary data.</text>
</comment>
<proteinExistence type="predicted"/>
<dbReference type="CDD" id="cd04301">
    <property type="entry name" value="NAT_SF"/>
    <property type="match status" value="1"/>
</dbReference>
<dbReference type="RefSeq" id="WP_284195485.1">
    <property type="nucleotide sequence ID" value="NZ_BSOG01000001.1"/>
</dbReference>
<dbReference type="PANTHER" id="PTHR43877:SF2">
    <property type="entry name" value="AMINOALKYLPHOSPHONATE N-ACETYLTRANSFERASE-RELATED"/>
    <property type="match status" value="1"/>
</dbReference>
<dbReference type="EMBL" id="BSOG01000001">
    <property type="protein sequence ID" value="GLR12359.1"/>
    <property type="molecule type" value="Genomic_DNA"/>
</dbReference>
<evidence type="ECO:0000256" key="1">
    <source>
        <dbReference type="ARBA" id="ARBA00022679"/>
    </source>
</evidence>
<dbReference type="SUPFAM" id="SSF55729">
    <property type="entry name" value="Acyl-CoA N-acyltransferases (Nat)"/>
    <property type="match status" value="1"/>
</dbReference>
<dbReference type="Pfam" id="PF00583">
    <property type="entry name" value="Acetyltransf_1"/>
    <property type="match status" value="1"/>
</dbReference>
<keyword evidence="2" id="KW-0012">Acyltransferase</keyword>
<dbReference type="InterPro" id="IPR000182">
    <property type="entry name" value="GNAT_dom"/>
</dbReference>
<keyword evidence="5" id="KW-1185">Reference proteome</keyword>
<name>A0ABQ5YHF8_9NEIS</name>
<dbReference type="PROSITE" id="PS51186">
    <property type="entry name" value="GNAT"/>
    <property type="match status" value="1"/>
</dbReference>
<dbReference type="PANTHER" id="PTHR43877">
    <property type="entry name" value="AMINOALKYLPHOSPHONATE N-ACETYLTRANSFERASE-RELATED-RELATED"/>
    <property type="match status" value="1"/>
</dbReference>
<reference evidence="5" key="1">
    <citation type="journal article" date="2019" name="Int. J. Syst. Evol. Microbiol.">
        <title>The Global Catalogue of Microorganisms (GCM) 10K type strain sequencing project: providing services to taxonomists for standard genome sequencing and annotation.</title>
        <authorList>
            <consortium name="The Broad Institute Genomics Platform"/>
            <consortium name="The Broad Institute Genome Sequencing Center for Infectious Disease"/>
            <person name="Wu L."/>
            <person name="Ma J."/>
        </authorList>
    </citation>
    <scope>NUCLEOTIDE SEQUENCE [LARGE SCALE GENOMIC DNA]</scope>
    <source>
        <strain evidence="5">NBRC 110044</strain>
    </source>
</reference>
<feature type="domain" description="N-acetyltransferase" evidence="3">
    <location>
        <begin position="3"/>
        <end position="149"/>
    </location>
</feature>
<sequence length="149" mass="16345">MDVLIRPYVMDDAAAMGQLLTALDYAPADAATMQRRLARLAQGLPHAVFVADWQGRVVGWVHVAQVCQTASDGYAEVYVLTVDPACQGQGVGRKLLSQVEHWVVAQLGGGRIRLGSGVHRTEAHKFYEHLDYSKRPSFVFEKHSAATVI</sequence>
<evidence type="ECO:0000313" key="4">
    <source>
        <dbReference type="EMBL" id="GLR12359.1"/>
    </source>
</evidence>
<organism evidence="4 5">
    <name type="scientific">Chitinimonas prasina</name>
    <dbReference type="NCBI Taxonomy" id="1434937"/>
    <lineage>
        <taxon>Bacteria</taxon>
        <taxon>Pseudomonadati</taxon>
        <taxon>Pseudomonadota</taxon>
        <taxon>Betaproteobacteria</taxon>
        <taxon>Neisseriales</taxon>
        <taxon>Chitinibacteraceae</taxon>
        <taxon>Chitinimonas</taxon>
    </lineage>
</organism>
<gene>
    <name evidence="4" type="ORF">GCM10007907_11490</name>
</gene>
<evidence type="ECO:0000259" key="3">
    <source>
        <dbReference type="PROSITE" id="PS51186"/>
    </source>
</evidence>
<dbReference type="Proteomes" id="UP001156706">
    <property type="component" value="Unassembled WGS sequence"/>
</dbReference>
<dbReference type="InterPro" id="IPR050832">
    <property type="entry name" value="Bact_Acetyltransf"/>
</dbReference>
<dbReference type="Gene3D" id="3.40.630.30">
    <property type="match status" value="1"/>
</dbReference>
<keyword evidence="1" id="KW-0808">Transferase</keyword>
<evidence type="ECO:0000313" key="5">
    <source>
        <dbReference type="Proteomes" id="UP001156706"/>
    </source>
</evidence>
<dbReference type="InterPro" id="IPR016181">
    <property type="entry name" value="Acyl_CoA_acyltransferase"/>
</dbReference>